<dbReference type="InterPro" id="IPR023158">
    <property type="entry name" value="YerB-like_sf"/>
</dbReference>
<dbReference type="STRING" id="67386.AQI95_22420"/>
<organism evidence="5 6">
    <name type="scientific">Streptomyces yokosukanensis</name>
    <dbReference type="NCBI Taxonomy" id="67386"/>
    <lineage>
        <taxon>Bacteria</taxon>
        <taxon>Bacillati</taxon>
        <taxon>Actinomycetota</taxon>
        <taxon>Actinomycetes</taxon>
        <taxon>Kitasatosporales</taxon>
        <taxon>Streptomycetaceae</taxon>
        <taxon>Streptomyces</taxon>
    </lineage>
</organism>
<feature type="signal peptide" evidence="2">
    <location>
        <begin position="1"/>
        <end position="27"/>
    </location>
</feature>
<sequence length="329" mass="34965">MRHKARMRRTALTTAVLAASLSGSLTAGCAHSDGDDNRAPQHTATPAAPPAPGPQVAASGSPLVVKIDNVPAARPQNGLDAADVVYAEQVEGGLSRLLAVYATRLPETVGPVRSARESDLELLRQFHRPTLAFSGAHRKLLPQIGKAPLRAQSADQDPSAYFRATGKAAPHNLYLHPAKLLTSAPGRAALTTGYRYGPAPSGGTPTAARTLRYPAARFTFTWSAERHRWLVAMDGTSTAMADGARVEPATVVVQHVRIRDSSYRDVLGNPTPYTETVGSGKAEVLRDGRSFDASWSRPRATDGTSFTTAGGRRMNFAEGQVWVVFAPAP</sequence>
<accession>A0A101P2B5</accession>
<gene>
    <name evidence="5" type="ORF">AQI95_22420</name>
</gene>
<dbReference type="Proteomes" id="UP000053127">
    <property type="component" value="Unassembled WGS sequence"/>
</dbReference>
<proteinExistence type="predicted"/>
<dbReference type="InterPro" id="IPR035328">
    <property type="entry name" value="DUF3048_C"/>
</dbReference>
<protein>
    <recommendedName>
        <fullName evidence="7">CchlO</fullName>
    </recommendedName>
</protein>
<dbReference type="InterPro" id="IPR021416">
    <property type="entry name" value="DUF3048_N"/>
</dbReference>
<dbReference type="AlphaFoldDB" id="A0A101P2B5"/>
<evidence type="ECO:0000313" key="6">
    <source>
        <dbReference type="Proteomes" id="UP000053127"/>
    </source>
</evidence>
<keyword evidence="6" id="KW-1185">Reference proteome</keyword>
<dbReference type="Pfam" id="PF11258">
    <property type="entry name" value="DUF3048"/>
    <property type="match status" value="1"/>
</dbReference>
<evidence type="ECO:0000313" key="5">
    <source>
        <dbReference type="EMBL" id="KUN03593.1"/>
    </source>
</evidence>
<dbReference type="PROSITE" id="PS51257">
    <property type="entry name" value="PROKAR_LIPOPROTEIN"/>
    <property type="match status" value="1"/>
</dbReference>
<dbReference type="Pfam" id="PF17479">
    <property type="entry name" value="DUF3048_C"/>
    <property type="match status" value="1"/>
</dbReference>
<keyword evidence="2" id="KW-0732">Signal</keyword>
<dbReference type="Gene3D" id="3.50.90.10">
    <property type="entry name" value="YerB-like"/>
    <property type="match status" value="1"/>
</dbReference>
<feature type="region of interest" description="Disordered" evidence="1">
    <location>
        <begin position="28"/>
        <end position="59"/>
    </location>
</feature>
<name>A0A101P2B5_9ACTN</name>
<reference evidence="5 6" key="1">
    <citation type="submission" date="2015-10" db="EMBL/GenBank/DDBJ databases">
        <title>Draft genome sequence of Streptomyces yokosukanensis DSM 40224, type strain for the species Streptomyces yokosukanensis.</title>
        <authorList>
            <person name="Ruckert C."/>
            <person name="Winkler A."/>
            <person name="Kalinowski J."/>
            <person name="Kampfer P."/>
            <person name="Glaeser S."/>
        </authorList>
    </citation>
    <scope>NUCLEOTIDE SEQUENCE [LARGE SCALE GENOMIC DNA]</scope>
    <source>
        <strain evidence="5 6">DSM 40224</strain>
    </source>
</reference>
<feature type="domain" description="DUF3048" evidence="4">
    <location>
        <begin position="211"/>
        <end position="323"/>
    </location>
</feature>
<dbReference type="SUPFAM" id="SSF159774">
    <property type="entry name" value="YerB-like"/>
    <property type="match status" value="1"/>
</dbReference>
<feature type="chain" id="PRO_5039493765" description="CchlO" evidence="2">
    <location>
        <begin position="28"/>
        <end position="329"/>
    </location>
</feature>
<comment type="caution">
    <text evidence="5">The sequence shown here is derived from an EMBL/GenBank/DDBJ whole genome shotgun (WGS) entry which is preliminary data.</text>
</comment>
<dbReference type="EMBL" id="LMWN01000033">
    <property type="protein sequence ID" value="KUN03593.1"/>
    <property type="molecule type" value="Genomic_DNA"/>
</dbReference>
<evidence type="ECO:0008006" key="7">
    <source>
        <dbReference type="Google" id="ProtNLM"/>
    </source>
</evidence>
<evidence type="ECO:0000256" key="2">
    <source>
        <dbReference type="SAM" id="SignalP"/>
    </source>
</evidence>
<dbReference type="OrthoDB" id="9779102at2"/>
<evidence type="ECO:0000259" key="4">
    <source>
        <dbReference type="Pfam" id="PF17479"/>
    </source>
</evidence>
<feature type="domain" description="DUF3048" evidence="3">
    <location>
        <begin position="58"/>
        <end position="186"/>
    </location>
</feature>
<evidence type="ECO:0000259" key="3">
    <source>
        <dbReference type="Pfam" id="PF11258"/>
    </source>
</evidence>
<evidence type="ECO:0000256" key="1">
    <source>
        <dbReference type="SAM" id="MobiDB-lite"/>
    </source>
</evidence>